<dbReference type="Gene3D" id="3.40.50.720">
    <property type="entry name" value="NAD(P)-binding Rossmann-like Domain"/>
    <property type="match status" value="1"/>
</dbReference>
<dbReference type="OrthoDB" id="429813at2759"/>
<keyword evidence="5" id="KW-1185">Reference proteome</keyword>
<evidence type="ECO:0000256" key="1">
    <source>
        <dbReference type="ARBA" id="ARBA00022450"/>
    </source>
</evidence>
<evidence type="ECO:0000256" key="2">
    <source>
        <dbReference type="ARBA" id="ARBA00022553"/>
    </source>
</evidence>
<dbReference type="InterPro" id="IPR013120">
    <property type="entry name" value="FAR_NAD-bd"/>
</dbReference>
<keyword evidence="2" id="KW-0597">Phosphoprotein</keyword>
<reference evidence="4 5" key="1">
    <citation type="submission" date="2016-05" db="EMBL/GenBank/DDBJ databases">
        <title>Comparative analysis of secretome profiles of manganese(II)-oxidizing ascomycete fungi.</title>
        <authorList>
            <consortium name="DOE Joint Genome Institute"/>
            <person name="Zeiner C.A."/>
            <person name="Purvine S.O."/>
            <person name="Zink E.M."/>
            <person name="Wu S."/>
            <person name="Pasa-Tolic L."/>
            <person name="Chaput D.L."/>
            <person name="Haridas S."/>
            <person name="Grigoriev I.V."/>
            <person name="Santelli C.M."/>
            <person name="Hansel C.M."/>
        </authorList>
    </citation>
    <scope>NUCLEOTIDE SEQUENCE [LARGE SCALE GENOMIC DNA]</scope>
    <source>
        <strain evidence="4 5">AP3s5-JAC2a</strain>
    </source>
</reference>
<dbReference type="InParanoid" id="A0A177CKJ8"/>
<keyword evidence="1" id="KW-0596">Phosphopantetheine</keyword>
<dbReference type="InterPro" id="IPR036291">
    <property type="entry name" value="NAD(P)-bd_dom_sf"/>
</dbReference>
<dbReference type="InterPro" id="IPR051414">
    <property type="entry name" value="Adenylate-forming_Reductase"/>
</dbReference>
<evidence type="ECO:0000313" key="5">
    <source>
        <dbReference type="Proteomes" id="UP000077069"/>
    </source>
</evidence>
<dbReference type="RefSeq" id="XP_018037763.1">
    <property type="nucleotide sequence ID" value="XM_018174341.1"/>
</dbReference>
<feature type="domain" description="Thioester reductase (TE)" evidence="3">
    <location>
        <begin position="45"/>
        <end position="280"/>
    </location>
</feature>
<dbReference type="Pfam" id="PF07993">
    <property type="entry name" value="NAD_binding_4"/>
    <property type="match status" value="1"/>
</dbReference>
<organism evidence="4 5">
    <name type="scientific">Paraphaeosphaeria sporulosa</name>
    <dbReference type="NCBI Taxonomy" id="1460663"/>
    <lineage>
        <taxon>Eukaryota</taxon>
        <taxon>Fungi</taxon>
        <taxon>Dikarya</taxon>
        <taxon>Ascomycota</taxon>
        <taxon>Pezizomycotina</taxon>
        <taxon>Dothideomycetes</taxon>
        <taxon>Pleosporomycetidae</taxon>
        <taxon>Pleosporales</taxon>
        <taxon>Massarineae</taxon>
        <taxon>Didymosphaeriaceae</taxon>
        <taxon>Paraphaeosphaeria</taxon>
    </lineage>
</organism>
<protein>
    <submittedName>
        <fullName evidence="4">NAD(P)-binding protein</fullName>
    </submittedName>
</protein>
<dbReference type="SUPFAM" id="SSF51735">
    <property type="entry name" value="NAD(P)-binding Rossmann-fold domains"/>
    <property type="match status" value="1"/>
</dbReference>
<dbReference type="STRING" id="1460663.A0A177CKJ8"/>
<accession>A0A177CKJ8</accession>
<evidence type="ECO:0000313" key="4">
    <source>
        <dbReference type="EMBL" id="OAG07398.1"/>
    </source>
</evidence>
<name>A0A177CKJ8_9PLEO</name>
<gene>
    <name evidence="4" type="ORF">CC84DRAFT_1090139</name>
</gene>
<dbReference type="PANTHER" id="PTHR43439">
    <property type="entry name" value="PHENYLACETATE-COENZYME A LIGASE"/>
    <property type="match status" value="1"/>
</dbReference>
<dbReference type="GeneID" id="28757827"/>
<evidence type="ECO:0000259" key="3">
    <source>
        <dbReference type="Pfam" id="PF07993"/>
    </source>
</evidence>
<dbReference type="Proteomes" id="UP000077069">
    <property type="component" value="Unassembled WGS sequence"/>
</dbReference>
<proteinExistence type="predicted"/>
<dbReference type="AlphaFoldDB" id="A0A177CKJ8"/>
<sequence length="370" mass="41110">RTTPKPHALHSRTSAMEGLVQKYSQGLEKLSTPVKEDIGPRNVALVGSTGYLGPHLLASILKLPSIASVYWLNSGSTVEKTLKSTGYQEIECSRSIQFFVANLASAKLGLSDGDFSEVSVKVDTIMHNSWHPSFSLSLSFFEKPFLLGLRKIVDWARRRPTPPRFVFISSIAGVGNWSKVVPSQPHIPESRIEDPDVAMHMGYGESKRAGQHMLQIAHDVCGIPISVVRIGQICGPSTQSGGKWPTQGWLLAIDTTSKALGALPTRVAPVNWIPADALATQITCVVTHASTSVEYHVFNVVYPDVASWELFLNVLRNRFSVDAGRISLPEWLNRLEERANLNLEEQKKYVALRFSDFLRSMGDWQRRYDK</sequence>
<dbReference type="PANTHER" id="PTHR43439:SF2">
    <property type="entry name" value="ENZYME, PUTATIVE (JCVI)-RELATED"/>
    <property type="match status" value="1"/>
</dbReference>
<feature type="non-terminal residue" evidence="4">
    <location>
        <position position="1"/>
    </location>
</feature>
<dbReference type="EMBL" id="KV441551">
    <property type="protein sequence ID" value="OAG07398.1"/>
    <property type="molecule type" value="Genomic_DNA"/>
</dbReference>